<evidence type="ECO:0000313" key="3">
    <source>
        <dbReference type="Proteomes" id="UP000256763"/>
    </source>
</evidence>
<dbReference type="EMBL" id="NFZW01000001">
    <property type="protein sequence ID" value="RFA39577.1"/>
    <property type="molecule type" value="Genomic_DNA"/>
</dbReference>
<name>A0A3E0X263_9GAMM</name>
<protein>
    <recommendedName>
        <fullName evidence="4">DUF4440 domain-containing protein</fullName>
    </recommendedName>
</protein>
<keyword evidence="3" id="KW-1185">Reference proteome</keyword>
<evidence type="ECO:0008006" key="4">
    <source>
        <dbReference type="Google" id="ProtNLM"/>
    </source>
</evidence>
<reference evidence="3" key="1">
    <citation type="submission" date="2017-05" db="EMBL/GenBank/DDBJ databases">
        <authorList>
            <person name="Sharma S."/>
            <person name="Sidhu C."/>
            <person name="Pinnaka A.K."/>
        </authorList>
    </citation>
    <scope>NUCLEOTIDE SEQUENCE [LARGE SCALE GENOMIC DNA]</scope>
    <source>
        <strain evidence="3">AK93</strain>
    </source>
</reference>
<evidence type="ECO:0000313" key="2">
    <source>
        <dbReference type="EMBL" id="RFA39577.1"/>
    </source>
</evidence>
<gene>
    <name evidence="2" type="ORF">CAL65_02120</name>
</gene>
<proteinExistence type="predicted"/>
<accession>A0A3E0X263</accession>
<feature type="signal peptide" evidence="1">
    <location>
        <begin position="1"/>
        <end position="25"/>
    </location>
</feature>
<dbReference type="Proteomes" id="UP000256763">
    <property type="component" value="Unassembled WGS sequence"/>
</dbReference>
<organism evidence="2 3">
    <name type="scientific">Alkalilimnicola ehrlichii</name>
    <dbReference type="NCBI Taxonomy" id="351052"/>
    <lineage>
        <taxon>Bacteria</taxon>
        <taxon>Pseudomonadati</taxon>
        <taxon>Pseudomonadota</taxon>
        <taxon>Gammaproteobacteria</taxon>
        <taxon>Chromatiales</taxon>
        <taxon>Ectothiorhodospiraceae</taxon>
        <taxon>Alkalilimnicola</taxon>
    </lineage>
</organism>
<evidence type="ECO:0000256" key="1">
    <source>
        <dbReference type="SAM" id="SignalP"/>
    </source>
</evidence>
<dbReference type="AlphaFoldDB" id="A0A3E0X263"/>
<sequence length="150" mass="16270">MSGFSRRLRLLILVLSVALAVPVAAAPGDVVNRSAADLPPVAPEVAEAFIDALFSRWNGHNLGGLLAADFPDRQLLLDAFPNGVPADARLRVIDVSAVRTLSQARIEGGVESTVSAVVRAQLEYEDPRQGFQRHESVGEYTFRIVRRAPR</sequence>
<comment type="caution">
    <text evidence="2">The sequence shown here is derived from an EMBL/GenBank/DDBJ whole genome shotgun (WGS) entry which is preliminary data.</text>
</comment>
<keyword evidence="1" id="KW-0732">Signal</keyword>
<dbReference type="RefSeq" id="WP_116300454.1">
    <property type="nucleotide sequence ID" value="NZ_NFZV01000001.1"/>
</dbReference>
<feature type="chain" id="PRO_5017726909" description="DUF4440 domain-containing protein" evidence="1">
    <location>
        <begin position="26"/>
        <end position="150"/>
    </location>
</feature>